<evidence type="ECO:0000313" key="1">
    <source>
        <dbReference type="EMBL" id="AIA96014.1"/>
    </source>
</evidence>
<name>A0A060CL81_9MICC</name>
<proteinExistence type="predicted"/>
<dbReference type="AlphaFoldDB" id="A0A060CL81"/>
<protein>
    <submittedName>
        <fullName evidence="1">CAZy families GT2 protein</fullName>
    </submittedName>
</protein>
<reference evidence="1" key="1">
    <citation type="journal article" date="2013" name="Environ. Microbiol.">
        <title>Seasonally variable intestinal metagenomes of the red palm weevil (Rhynchophorus ferrugineus).</title>
        <authorList>
            <person name="Jia S."/>
            <person name="Zhang X."/>
            <person name="Zhang G."/>
            <person name="Yin A."/>
            <person name="Zhang S."/>
            <person name="Li F."/>
            <person name="Wang L."/>
            <person name="Zhao D."/>
            <person name="Yun Q."/>
            <person name="Tala"/>
            <person name="Wang J."/>
            <person name="Sun G."/>
            <person name="Baabdullah M."/>
            <person name="Yu X."/>
            <person name="Hu S."/>
            <person name="Al-Mssallem I.S."/>
            <person name="Yu J."/>
        </authorList>
    </citation>
    <scope>NUCLEOTIDE SEQUENCE</scope>
</reference>
<sequence>MRGNWTYFPSLAWRRDRLRDVGFRQDLRVAPDLVALATLVLAGDRMLVLDETVFEYRRHARSVSSMAASDAARFAEERMVHREIERLANGRGWHNAARAARVRLSSRLHAASLVPGTIRSRSWAAGRQEVIHAFGK</sequence>
<organism evidence="1">
    <name type="scientific">uncultured Arthrobacter sp</name>
    <dbReference type="NCBI Taxonomy" id="114050"/>
    <lineage>
        <taxon>Bacteria</taxon>
        <taxon>Bacillati</taxon>
        <taxon>Actinomycetota</taxon>
        <taxon>Actinomycetes</taxon>
        <taxon>Micrococcales</taxon>
        <taxon>Micrococcaceae</taxon>
        <taxon>Arthrobacter</taxon>
        <taxon>environmental samples</taxon>
    </lineage>
</organism>
<dbReference type="EMBL" id="KF128648">
    <property type="protein sequence ID" value="AIA96014.1"/>
    <property type="molecule type" value="Genomic_DNA"/>
</dbReference>
<accession>A0A060CL81</accession>